<dbReference type="PANTHER" id="PTHR10127:SF850">
    <property type="entry name" value="METALLOENDOPEPTIDASE"/>
    <property type="match status" value="1"/>
</dbReference>
<dbReference type="PROSITE" id="PS51864">
    <property type="entry name" value="ASTACIN"/>
    <property type="match status" value="1"/>
</dbReference>
<dbReference type="Pfam" id="PF01400">
    <property type="entry name" value="Astacin"/>
    <property type="match status" value="1"/>
</dbReference>
<evidence type="ECO:0000313" key="4">
    <source>
        <dbReference type="Proteomes" id="UP000298663"/>
    </source>
</evidence>
<dbReference type="PANTHER" id="PTHR10127">
    <property type="entry name" value="DISCOIDIN, CUB, EGF, LAMININ , AND ZINC METALLOPROTEASE DOMAIN CONTAINING"/>
    <property type="match status" value="1"/>
</dbReference>
<comment type="caution">
    <text evidence="1">Lacks conserved residue(s) required for the propagation of feature annotation.</text>
</comment>
<organism evidence="3 4">
    <name type="scientific">Steinernema carpocapsae</name>
    <name type="common">Entomopathogenic nematode</name>
    <dbReference type="NCBI Taxonomy" id="34508"/>
    <lineage>
        <taxon>Eukaryota</taxon>
        <taxon>Metazoa</taxon>
        <taxon>Ecdysozoa</taxon>
        <taxon>Nematoda</taxon>
        <taxon>Chromadorea</taxon>
        <taxon>Rhabditida</taxon>
        <taxon>Tylenchina</taxon>
        <taxon>Panagrolaimomorpha</taxon>
        <taxon>Strongyloidoidea</taxon>
        <taxon>Steinernematidae</taxon>
        <taxon>Steinernema</taxon>
    </lineage>
</organism>
<dbReference type="Gene3D" id="3.40.390.10">
    <property type="entry name" value="Collagenase (Catalytic Domain)"/>
    <property type="match status" value="1"/>
</dbReference>
<keyword evidence="1" id="KW-0862">Zinc</keyword>
<keyword evidence="1" id="KW-0645">Protease</keyword>
<dbReference type="InterPro" id="IPR024079">
    <property type="entry name" value="MetalloPept_cat_dom_sf"/>
</dbReference>
<feature type="binding site" evidence="1">
    <location>
        <position position="41"/>
    </location>
    <ligand>
        <name>Zn(2+)</name>
        <dbReference type="ChEBI" id="CHEBI:29105"/>
        <note>catalytic</note>
    </ligand>
</feature>
<gene>
    <name evidence="3" type="ORF">L596_002393</name>
</gene>
<feature type="binding site" evidence="1">
    <location>
        <position position="37"/>
    </location>
    <ligand>
        <name>Zn(2+)</name>
        <dbReference type="ChEBI" id="CHEBI:29105"/>
        <note>catalytic</note>
    </ligand>
</feature>
<keyword evidence="4" id="KW-1185">Reference proteome</keyword>
<keyword evidence="1" id="KW-0479">Metal-binding</keyword>
<dbReference type="Proteomes" id="UP000298663">
    <property type="component" value="Unassembled WGS sequence"/>
</dbReference>
<protein>
    <recommendedName>
        <fullName evidence="2">Peptidase M12A domain-containing protein</fullName>
    </recommendedName>
</protein>
<sequence length="69" mass="8212">MHFIYDPNKGCSPVSRKLRENRIKLYEGCRTFVTVLHEIAHALELTHTQRRPDRDQYIDNHLPSRGFAY</sequence>
<accession>A0A4U8UP67</accession>
<evidence type="ECO:0000259" key="2">
    <source>
        <dbReference type="PROSITE" id="PS51864"/>
    </source>
</evidence>
<feature type="domain" description="Peptidase M12A" evidence="2">
    <location>
        <begin position="1"/>
        <end position="69"/>
    </location>
</feature>
<feature type="active site" evidence="1">
    <location>
        <position position="38"/>
    </location>
</feature>
<dbReference type="GO" id="GO:0006508">
    <property type="term" value="P:proteolysis"/>
    <property type="evidence" value="ECO:0007669"/>
    <property type="project" value="UniProtKB-KW"/>
</dbReference>
<keyword evidence="1" id="KW-0482">Metalloprotease</keyword>
<dbReference type="GO" id="GO:0008270">
    <property type="term" value="F:zinc ion binding"/>
    <property type="evidence" value="ECO:0007669"/>
    <property type="project" value="UniProtKB-UniRule"/>
</dbReference>
<dbReference type="GO" id="GO:0004222">
    <property type="term" value="F:metalloendopeptidase activity"/>
    <property type="evidence" value="ECO:0007669"/>
    <property type="project" value="UniProtKB-UniRule"/>
</dbReference>
<keyword evidence="1" id="KW-0378">Hydrolase</keyword>
<proteinExistence type="predicted"/>
<evidence type="ECO:0000313" key="3">
    <source>
        <dbReference type="EMBL" id="TMS34894.1"/>
    </source>
</evidence>
<dbReference type="EMBL" id="AZBU02000001">
    <property type="protein sequence ID" value="TMS34894.1"/>
    <property type="molecule type" value="Genomic_DNA"/>
</dbReference>
<dbReference type="SUPFAM" id="SSF55486">
    <property type="entry name" value="Metalloproteases ('zincins'), catalytic domain"/>
    <property type="match status" value="1"/>
</dbReference>
<feature type="binding site" evidence="1">
    <location>
        <position position="47"/>
    </location>
    <ligand>
        <name>Zn(2+)</name>
        <dbReference type="ChEBI" id="CHEBI:29105"/>
        <note>catalytic</note>
    </ligand>
</feature>
<evidence type="ECO:0000256" key="1">
    <source>
        <dbReference type="PROSITE-ProRule" id="PRU01211"/>
    </source>
</evidence>
<reference evidence="3 4" key="1">
    <citation type="journal article" date="2015" name="Genome Biol.">
        <title>Comparative genomics of Steinernema reveals deeply conserved gene regulatory networks.</title>
        <authorList>
            <person name="Dillman A.R."/>
            <person name="Macchietto M."/>
            <person name="Porter C.F."/>
            <person name="Rogers A."/>
            <person name="Williams B."/>
            <person name="Antoshechkin I."/>
            <person name="Lee M.M."/>
            <person name="Goodwin Z."/>
            <person name="Lu X."/>
            <person name="Lewis E.E."/>
            <person name="Goodrich-Blair H."/>
            <person name="Stock S.P."/>
            <person name="Adams B.J."/>
            <person name="Sternberg P.W."/>
            <person name="Mortazavi A."/>
        </authorList>
    </citation>
    <scope>NUCLEOTIDE SEQUENCE [LARGE SCALE GENOMIC DNA]</scope>
    <source>
        <strain evidence="3 4">ALL</strain>
    </source>
</reference>
<comment type="cofactor">
    <cofactor evidence="1">
        <name>Zn(2+)</name>
        <dbReference type="ChEBI" id="CHEBI:29105"/>
    </cofactor>
    <text evidence="1">Binds 1 zinc ion per subunit.</text>
</comment>
<dbReference type="InterPro" id="IPR001506">
    <property type="entry name" value="Peptidase_M12A"/>
</dbReference>
<name>A0A4U8UP67_STECR</name>
<dbReference type="AlphaFoldDB" id="A0A4U8UP67"/>
<comment type="caution">
    <text evidence="3">The sequence shown here is derived from an EMBL/GenBank/DDBJ whole genome shotgun (WGS) entry which is preliminary data.</text>
</comment>
<reference evidence="3 4" key="2">
    <citation type="journal article" date="2019" name="G3 (Bethesda)">
        <title>Hybrid Assembly of the Genome of the Entomopathogenic Nematode Steinernema carpocapsae Identifies the X-Chromosome.</title>
        <authorList>
            <person name="Serra L."/>
            <person name="Macchietto M."/>
            <person name="Macias-Munoz A."/>
            <person name="McGill C.J."/>
            <person name="Rodriguez I.M."/>
            <person name="Rodriguez B."/>
            <person name="Murad R."/>
            <person name="Mortazavi A."/>
        </authorList>
    </citation>
    <scope>NUCLEOTIDE SEQUENCE [LARGE SCALE GENOMIC DNA]</scope>
    <source>
        <strain evidence="3 4">ALL</strain>
    </source>
</reference>